<dbReference type="SUPFAM" id="SSF53474">
    <property type="entry name" value="alpha/beta-Hydrolases"/>
    <property type="match status" value="1"/>
</dbReference>
<dbReference type="Gene3D" id="3.40.50.1820">
    <property type="entry name" value="alpha/beta hydrolase"/>
    <property type="match status" value="2"/>
</dbReference>
<dbReference type="GO" id="GO:0016787">
    <property type="term" value="F:hydrolase activity"/>
    <property type="evidence" value="ECO:0007669"/>
    <property type="project" value="UniProtKB-KW"/>
</dbReference>
<keyword evidence="3" id="KW-1185">Reference proteome</keyword>
<dbReference type="Pfam" id="PF00561">
    <property type="entry name" value="Abhydrolase_1"/>
    <property type="match status" value="1"/>
</dbReference>
<dbReference type="EMBL" id="JBHLUD010000001">
    <property type="protein sequence ID" value="MFC0540790.1"/>
    <property type="molecule type" value="Genomic_DNA"/>
</dbReference>
<organism evidence="2 3">
    <name type="scientific">Kutzneria chonburiensis</name>
    <dbReference type="NCBI Taxonomy" id="1483604"/>
    <lineage>
        <taxon>Bacteria</taxon>
        <taxon>Bacillati</taxon>
        <taxon>Actinomycetota</taxon>
        <taxon>Actinomycetes</taxon>
        <taxon>Pseudonocardiales</taxon>
        <taxon>Pseudonocardiaceae</taxon>
        <taxon>Kutzneria</taxon>
    </lineage>
</organism>
<dbReference type="InterPro" id="IPR029058">
    <property type="entry name" value="AB_hydrolase_fold"/>
</dbReference>
<evidence type="ECO:0000313" key="2">
    <source>
        <dbReference type="EMBL" id="MFC0540790.1"/>
    </source>
</evidence>
<evidence type="ECO:0000259" key="1">
    <source>
        <dbReference type="Pfam" id="PF00561"/>
    </source>
</evidence>
<name>A0ABV6MKH8_9PSEU</name>
<reference evidence="2 3" key="1">
    <citation type="submission" date="2024-09" db="EMBL/GenBank/DDBJ databases">
        <authorList>
            <person name="Sun Q."/>
            <person name="Mori K."/>
        </authorList>
    </citation>
    <scope>NUCLEOTIDE SEQUENCE [LARGE SCALE GENOMIC DNA]</scope>
    <source>
        <strain evidence="2 3">TBRC 1432</strain>
    </source>
</reference>
<proteinExistence type="predicted"/>
<gene>
    <name evidence="2" type="ORF">ACFFH7_04830</name>
</gene>
<feature type="domain" description="AB hydrolase-1" evidence="1">
    <location>
        <begin position="28"/>
        <end position="140"/>
    </location>
</feature>
<dbReference type="InterPro" id="IPR050228">
    <property type="entry name" value="Carboxylesterase_BioH"/>
</dbReference>
<dbReference type="PANTHER" id="PTHR43194:SF2">
    <property type="entry name" value="PEROXISOMAL MEMBRANE PROTEIN LPX1"/>
    <property type="match status" value="1"/>
</dbReference>
<accession>A0ABV6MKH8</accession>
<evidence type="ECO:0000313" key="3">
    <source>
        <dbReference type="Proteomes" id="UP001589810"/>
    </source>
</evidence>
<dbReference type="Proteomes" id="UP001589810">
    <property type="component" value="Unassembled WGS sequence"/>
</dbReference>
<dbReference type="PANTHER" id="PTHR43194">
    <property type="entry name" value="HYDROLASE ALPHA/BETA FOLD FAMILY"/>
    <property type="match status" value="1"/>
</dbReference>
<sequence length="232" mass="25846">MPVTELPTVRVGDVDIAYRETGCRDGTPVVLLHAMASRGTTWRRLAACLADRRVIMPDLRGHGRSSRVAGYPLAGFRDDIVGLLDELRLGRVDLVGHALGGRVAAMIALESPARVRRLVLEDTAPPPHEPDPPITPTFWWRTFDRTMAPSVITQIRTPDPYWWSRLPAVVAPTLLVHGGPGSHVRLDHITEMTRRLPHGRLVAIAAGHRVHSRCPNQFRDVVVPFLQSRDTW</sequence>
<protein>
    <submittedName>
        <fullName evidence="2">Alpha/beta fold hydrolase</fullName>
    </submittedName>
</protein>
<dbReference type="InterPro" id="IPR000073">
    <property type="entry name" value="AB_hydrolase_1"/>
</dbReference>
<dbReference type="PRINTS" id="PR00111">
    <property type="entry name" value="ABHYDROLASE"/>
</dbReference>
<keyword evidence="2" id="KW-0378">Hydrolase</keyword>
<dbReference type="RefSeq" id="WP_273939634.1">
    <property type="nucleotide sequence ID" value="NZ_CP097263.1"/>
</dbReference>
<comment type="caution">
    <text evidence="2">The sequence shown here is derived from an EMBL/GenBank/DDBJ whole genome shotgun (WGS) entry which is preliminary data.</text>
</comment>